<sequence>MSEPIQTSPSVPDGTADKHPPDPTSTSTAEDVTTPSKDEQTPSLTPNIDLKALTDRTLHFLSTASNETLGACLVGLGAGTYLVLGRVGLILIGVVGGVVLHASWEGQAHHGRGTETALEGRKRETGVDLARRVLEWRTTAKGTEEQSQESDLDVKVFAGKQLDFSDFRSETASALTELTDAVIRDYVKWWYSPILPTDTSFPAECRQTLTAFLISVSTHLSRKRPADTLVDFVTRSSSFMIIFFQELSAALTASPGDPVSEAVDAYLEMKPDSTLSDMLDTKHQERQFSMAADDILQSYLDPKTYNCRPAKVFLRQILANVVLEMVAVSCSKPEWINGWIVYLLEDGEPELMHAIDVGVEGSAGQLRNVQDAVSEKQPQGAEPISPEQRNHKRVVSKAQEAMDEAMREAQRLSQMIAEEEARRLQKQDRTASISSLQDDKSESTTQGIATPSSSQSENHPDNEIAPLAKSSSAPQAAALSEPFPAKAGADASPQSEPKRAFTSFDQIVSQQPTALMANPPPPLTLHNCKIVIFDDSAPGDKSMIRSKPTAEYLIQIEPASNHYSGWMTVRKYQDLETLHEVLRRIAAITGASGFTEAHSMLPSWKGYTKPSLRGELERYLNDAVRFKALAESEGMKRFLEKESQMNKSPGSKAGFPGIGWPGQTFETMGKGMIDVLTKAPKEVAGGGKALFGGVTGVLSSVATPLGGAKKNRESVVGQPTPTRTTEATPAPAPAPIQNRHARAESTVSELPTHIRTESLMTFSHRTSTDSLRGSNSPVIDQQPQREPLMERRPSYNPEGDGKRSGRSSVYNSRSNSRPPSVRESIDMSPVFGGDQIISLPPVPSDIPDDYTGQPPSHSHQPSRTSTTSLKSAINSPSKLPHHTSFPDTKESATKPASRRSVQSHAPLSEPETTVLIELFFALVTELYSLSSAWGIRLTLLSAAKSFLLRPGNPQLLSIQQLLQSTVLDANTSDPTIAAHIRAIRAAALPTEDELKSWPKEMTDEEKEALRRKARRLLVERGMPQALTSVMGQVASGEALGRVFDALQHERVARGVMFGVIVQALRGVTQ</sequence>
<dbReference type="OrthoDB" id="41200at2759"/>
<feature type="compositionally biased region" description="Polar residues" evidence="2">
    <location>
        <begin position="24"/>
        <end position="45"/>
    </location>
</feature>
<keyword evidence="5" id="KW-1185">Reference proteome</keyword>
<dbReference type="GO" id="GO:0035091">
    <property type="term" value="F:phosphatidylinositol binding"/>
    <property type="evidence" value="ECO:0007669"/>
    <property type="project" value="InterPro"/>
</dbReference>
<feature type="domain" description="PXA" evidence="3">
    <location>
        <begin position="168"/>
        <end position="348"/>
    </location>
</feature>
<reference evidence="4" key="1">
    <citation type="journal article" date="2020" name="Stud. Mycol.">
        <title>101 Dothideomycetes genomes: a test case for predicting lifestyles and emergence of pathogens.</title>
        <authorList>
            <person name="Haridas S."/>
            <person name="Albert R."/>
            <person name="Binder M."/>
            <person name="Bloem J."/>
            <person name="Labutti K."/>
            <person name="Salamov A."/>
            <person name="Andreopoulos B."/>
            <person name="Baker S."/>
            <person name="Barry K."/>
            <person name="Bills G."/>
            <person name="Bluhm B."/>
            <person name="Cannon C."/>
            <person name="Castanera R."/>
            <person name="Culley D."/>
            <person name="Daum C."/>
            <person name="Ezra D."/>
            <person name="Gonzalez J."/>
            <person name="Henrissat B."/>
            <person name="Kuo A."/>
            <person name="Liang C."/>
            <person name="Lipzen A."/>
            <person name="Lutzoni F."/>
            <person name="Magnuson J."/>
            <person name="Mondo S."/>
            <person name="Nolan M."/>
            <person name="Ohm R."/>
            <person name="Pangilinan J."/>
            <person name="Park H.-J."/>
            <person name="Ramirez L."/>
            <person name="Alfaro M."/>
            <person name="Sun H."/>
            <person name="Tritt A."/>
            <person name="Yoshinaga Y."/>
            <person name="Zwiers L.-H."/>
            <person name="Turgeon B."/>
            <person name="Goodwin S."/>
            <person name="Spatafora J."/>
            <person name="Crous P."/>
            <person name="Grigoriev I."/>
        </authorList>
    </citation>
    <scope>NUCLEOTIDE SEQUENCE</scope>
    <source>
        <strain evidence="4">CBS 119925</strain>
    </source>
</reference>
<feature type="compositionally biased region" description="Low complexity" evidence="2">
    <location>
        <begin position="806"/>
        <end position="822"/>
    </location>
</feature>
<feature type="compositionally biased region" description="Basic and acidic residues" evidence="2">
    <location>
        <begin position="419"/>
        <end position="429"/>
    </location>
</feature>
<gene>
    <name evidence="4" type="ORF">M011DRAFT_468133</name>
</gene>
<organism evidence="4 5">
    <name type="scientific">Sporormia fimetaria CBS 119925</name>
    <dbReference type="NCBI Taxonomy" id="1340428"/>
    <lineage>
        <taxon>Eukaryota</taxon>
        <taxon>Fungi</taxon>
        <taxon>Dikarya</taxon>
        <taxon>Ascomycota</taxon>
        <taxon>Pezizomycotina</taxon>
        <taxon>Dothideomycetes</taxon>
        <taxon>Pleosporomycetidae</taxon>
        <taxon>Pleosporales</taxon>
        <taxon>Sporormiaceae</taxon>
        <taxon>Sporormia</taxon>
    </lineage>
</organism>
<evidence type="ECO:0000313" key="4">
    <source>
        <dbReference type="EMBL" id="KAF2746838.1"/>
    </source>
</evidence>
<evidence type="ECO:0000256" key="1">
    <source>
        <dbReference type="ARBA" id="ARBA00010883"/>
    </source>
</evidence>
<dbReference type="EMBL" id="MU006575">
    <property type="protein sequence ID" value="KAF2746838.1"/>
    <property type="molecule type" value="Genomic_DNA"/>
</dbReference>
<name>A0A6A6V8A1_9PLEO</name>
<dbReference type="Pfam" id="PF08628">
    <property type="entry name" value="Nexin_C"/>
    <property type="match status" value="1"/>
</dbReference>
<evidence type="ECO:0000256" key="2">
    <source>
        <dbReference type="SAM" id="MobiDB-lite"/>
    </source>
</evidence>
<feature type="region of interest" description="Disordered" evidence="2">
    <location>
        <begin position="370"/>
        <end position="477"/>
    </location>
</feature>
<dbReference type="InterPro" id="IPR003114">
    <property type="entry name" value="Phox_assoc"/>
</dbReference>
<dbReference type="SUPFAM" id="SSF64268">
    <property type="entry name" value="PX domain"/>
    <property type="match status" value="1"/>
</dbReference>
<feature type="compositionally biased region" description="Polar residues" evidence="2">
    <location>
        <begin position="853"/>
        <end position="877"/>
    </location>
</feature>
<accession>A0A6A6V8A1</accession>
<dbReference type="Pfam" id="PF02194">
    <property type="entry name" value="PXA"/>
    <property type="match status" value="1"/>
</dbReference>
<feature type="compositionally biased region" description="Low complexity" evidence="2">
    <location>
        <begin position="719"/>
        <end position="729"/>
    </location>
</feature>
<feature type="region of interest" description="Disordered" evidence="2">
    <location>
        <begin position="704"/>
        <end position="907"/>
    </location>
</feature>
<dbReference type="PANTHER" id="PTHR22775">
    <property type="entry name" value="SORTING NEXIN"/>
    <property type="match status" value="1"/>
</dbReference>
<evidence type="ECO:0000259" key="3">
    <source>
        <dbReference type="PROSITE" id="PS51207"/>
    </source>
</evidence>
<feature type="compositionally biased region" description="Polar residues" evidence="2">
    <location>
        <begin position="758"/>
        <end position="784"/>
    </location>
</feature>
<dbReference type="FunFam" id="3.30.1520.10:FF:000065">
    <property type="entry name" value="PX domain protein (AFU_orthologue AFUA_2G07450)"/>
    <property type="match status" value="1"/>
</dbReference>
<proteinExistence type="inferred from homology"/>
<feature type="region of interest" description="Disordered" evidence="2">
    <location>
        <begin position="1"/>
        <end position="45"/>
    </location>
</feature>
<feature type="compositionally biased region" description="Basic and acidic residues" evidence="2">
    <location>
        <begin position="787"/>
        <end position="803"/>
    </location>
</feature>
<dbReference type="PANTHER" id="PTHR22775:SF47">
    <property type="entry name" value="MEIOTICALLY UP-REGULATED GENE 122 PROTEIN"/>
    <property type="match status" value="1"/>
</dbReference>
<dbReference type="SMART" id="SM00313">
    <property type="entry name" value="PXA"/>
    <property type="match status" value="1"/>
</dbReference>
<comment type="similarity">
    <text evidence="1">Belongs to the sorting nexin family.</text>
</comment>
<dbReference type="PROSITE" id="PS51207">
    <property type="entry name" value="PXA"/>
    <property type="match status" value="1"/>
</dbReference>
<dbReference type="Proteomes" id="UP000799440">
    <property type="component" value="Unassembled WGS sequence"/>
</dbReference>
<dbReference type="CDD" id="cd06093">
    <property type="entry name" value="PX_domain"/>
    <property type="match status" value="1"/>
</dbReference>
<dbReference type="InterPro" id="IPR013937">
    <property type="entry name" value="Sorting_nexin_C"/>
</dbReference>
<dbReference type="AlphaFoldDB" id="A0A6A6V8A1"/>
<dbReference type="Gene3D" id="3.30.1520.10">
    <property type="entry name" value="Phox-like domain"/>
    <property type="match status" value="1"/>
</dbReference>
<feature type="compositionally biased region" description="Polar residues" evidence="2">
    <location>
        <begin position="1"/>
        <end position="10"/>
    </location>
</feature>
<feature type="compositionally biased region" description="Polar residues" evidence="2">
    <location>
        <begin position="443"/>
        <end position="457"/>
    </location>
</feature>
<dbReference type="InterPro" id="IPR036871">
    <property type="entry name" value="PX_dom_sf"/>
</dbReference>
<protein>
    <recommendedName>
        <fullName evidence="3">PXA domain-containing protein</fullName>
    </recommendedName>
</protein>
<evidence type="ECO:0000313" key="5">
    <source>
        <dbReference type="Proteomes" id="UP000799440"/>
    </source>
</evidence>